<dbReference type="OrthoDB" id="9768142at2"/>
<evidence type="ECO:0000259" key="3">
    <source>
        <dbReference type="Pfam" id="PF16331"/>
    </source>
</evidence>
<dbReference type="Pfam" id="PF13174">
    <property type="entry name" value="TPR_6"/>
    <property type="match status" value="1"/>
</dbReference>
<feature type="compositionally biased region" description="Polar residues" evidence="2">
    <location>
        <begin position="120"/>
        <end position="132"/>
    </location>
</feature>
<feature type="region of interest" description="Disordered" evidence="2">
    <location>
        <begin position="94"/>
        <end position="141"/>
    </location>
</feature>
<gene>
    <name evidence="1" type="primary">cpoB</name>
    <name evidence="4" type="ordered locus">Tcr_0900</name>
</gene>
<feature type="domain" description="YbgF trimerisation" evidence="3">
    <location>
        <begin position="27"/>
        <end position="98"/>
    </location>
</feature>
<dbReference type="EMBL" id="CP000109">
    <property type="protein sequence ID" value="ABB41496.1"/>
    <property type="molecule type" value="Genomic_DNA"/>
</dbReference>
<keyword evidence="1" id="KW-0132">Cell division</keyword>
<keyword evidence="1" id="KW-0574">Periplasm</keyword>
<keyword evidence="1" id="KW-0131">Cell cycle</keyword>
<dbReference type="GO" id="GO:0070206">
    <property type="term" value="P:protein trimerization"/>
    <property type="evidence" value="ECO:0007669"/>
    <property type="project" value="InterPro"/>
</dbReference>
<reference evidence="4" key="1">
    <citation type="submission" date="2006-07" db="EMBL/GenBank/DDBJ databases">
        <title>Complete sequence of Thiomicrospira crunogena XCL-2.</title>
        <authorList>
            <consortium name="US DOE Joint Genome Institute"/>
            <person name="Copeland A."/>
            <person name="Lucas S."/>
            <person name="Lapidus A."/>
            <person name="Barry K."/>
            <person name="Detter J.C."/>
            <person name="Glavina del Rio T."/>
            <person name="Hammon N."/>
            <person name="Israni S."/>
            <person name="Dalin E."/>
            <person name="Tice H."/>
            <person name="Pitluck S."/>
            <person name="Chain P."/>
            <person name="Malfatti S."/>
            <person name="Shin M."/>
            <person name="Vergez L."/>
            <person name="Schmutz J."/>
            <person name="Larimer F."/>
            <person name="Land M."/>
            <person name="Hauser L."/>
            <person name="Kyrpides N."/>
            <person name="Lykidis A."/>
            <person name="Scott K.M."/>
            <person name="Sievert S."/>
            <person name="Kerfeld C."/>
            <person name="Freyermuth S."/>
            <person name="Dobrinski K."/>
            <person name="Boller A."/>
            <person name="Fitzpatrick K."/>
            <person name="Thoma P."/>
            <person name="Moore J."/>
            <person name="Richardson P."/>
        </authorList>
    </citation>
    <scope>NUCLEOTIDE SEQUENCE</scope>
    <source>
        <strain evidence="4">XCL-2</strain>
    </source>
</reference>
<dbReference type="STRING" id="317025.Tcr_0900"/>
<dbReference type="InterPro" id="IPR011990">
    <property type="entry name" value="TPR-like_helical_dom_sf"/>
</dbReference>
<dbReference type="Gene3D" id="1.20.5.110">
    <property type="match status" value="1"/>
</dbReference>
<name>Q31H77_HYDCU</name>
<dbReference type="InterPro" id="IPR032519">
    <property type="entry name" value="YbgF_tri"/>
</dbReference>
<comment type="subcellular location">
    <subcellularLocation>
        <location evidence="1">Periplasm</location>
    </subcellularLocation>
</comment>
<dbReference type="InterPro" id="IPR034706">
    <property type="entry name" value="CpoB"/>
</dbReference>
<feature type="compositionally biased region" description="Polar residues" evidence="2">
    <location>
        <begin position="94"/>
        <end position="111"/>
    </location>
</feature>
<dbReference type="eggNOG" id="COG1729">
    <property type="taxonomic scope" value="Bacteria"/>
</dbReference>
<sequence precursor="true">MKKTFFLVITAAILNSVMPLANAAPQSIEDRVERLERMANNPVLIQLSRRLAEQQRQIQSLYDEVDRLNYQLKQTQDKLAKQYKEADERLSVLETSRTSTAETQEGSSSSVLVPEGTSGGTQSKAVSAQPSSAATGVTTHAATAKEKRAYEAAFALMKKSDYQGASKAFSAFKATYPHSDLASNSAYWEGEAEAVLGNDKAALKAFVDVYETYPTSLKAPAAMLRAADMYDDLGDKKKAKTLYEKLIQDYPKKNVAEKARKRLSAMGVK</sequence>
<dbReference type="AlphaFoldDB" id="Q31H77"/>
<comment type="function">
    <text evidence="1">Mediates coordination of peptidoglycan synthesis and outer membrane constriction during cell division.</text>
</comment>
<dbReference type="InterPro" id="IPR014162">
    <property type="entry name" value="CpoB_C"/>
</dbReference>
<dbReference type="HAMAP" id="MF_02066">
    <property type="entry name" value="CpoB"/>
    <property type="match status" value="1"/>
</dbReference>
<proteinExistence type="inferred from homology"/>
<dbReference type="GO" id="GO:0030288">
    <property type="term" value="C:outer membrane-bounded periplasmic space"/>
    <property type="evidence" value="ECO:0007669"/>
    <property type="project" value="UniProtKB-UniRule"/>
</dbReference>
<accession>Q31H77</accession>
<dbReference type="Gene3D" id="1.25.40.10">
    <property type="entry name" value="Tetratricopeptide repeat domain"/>
    <property type="match status" value="1"/>
</dbReference>
<evidence type="ECO:0000313" key="4">
    <source>
        <dbReference type="EMBL" id="ABB41496.1"/>
    </source>
</evidence>
<dbReference type="HOGENOM" id="CLU_044315_2_0_6"/>
<feature type="chain" id="PRO_5009992527" description="Cell division coordinator CpoB" evidence="1">
    <location>
        <begin position="24"/>
        <end position="269"/>
    </location>
</feature>
<dbReference type="GO" id="GO:0043093">
    <property type="term" value="P:FtsZ-dependent cytokinesis"/>
    <property type="evidence" value="ECO:0007669"/>
    <property type="project" value="UniProtKB-UniRule"/>
</dbReference>
<comment type="similarity">
    <text evidence="1">Belongs to the CpoB family.</text>
</comment>
<evidence type="ECO:0000256" key="1">
    <source>
        <dbReference type="HAMAP-Rule" id="MF_02066"/>
    </source>
</evidence>
<dbReference type="NCBIfam" id="TIGR02795">
    <property type="entry name" value="tol_pal_ybgF"/>
    <property type="match status" value="1"/>
</dbReference>
<organism evidence="4">
    <name type="scientific">Hydrogenovibrio crunogenus (strain DSM 25203 / XCL-2)</name>
    <name type="common">Thiomicrospira crunogena</name>
    <dbReference type="NCBI Taxonomy" id="317025"/>
    <lineage>
        <taxon>Bacteria</taxon>
        <taxon>Pseudomonadati</taxon>
        <taxon>Pseudomonadota</taxon>
        <taxon>Gammaproteobacteria</taxon>
        <taxon>Thiotrichales</taxon>
        <taxon>Piscirickettsiaceae</taxon>
        <taxon>Hydrogenovibrio</taxon>
    </lineage>
</organism>
<dbReference type="SUPFAM" id="SSF48452">
    <property type="entry name" value="TPR-like"/>
    <property type="match status" value="1"/>
</dbReference>
<keyword evidence="1" id="KW-0732">Signal</keyword>
<dbReference type="InterPro" id="IPR019734">
    <property type="entry name" value="TPR_rpt"/>
</dbReference>
<evidence type="ECO:0000256" key="2">
    <source>
        <dbReference type="SAM" id="MobiDB-lite"/>
    </source>
</evidence>
<feature type="signal peptide" evidence="1">
    <location>
        <begin position="1"/>
        <end position="23"/>
    </location>
</feature>
<dbReference type="KEGG" id="tcx:Tcr_0900"/>
<protein>
    <recommendedName>
        <fullName evidence="1">Cell division coordinator CpoB</fullName>
    </recommendedName>
</protein>
<dbReference type="Pfam" id="PF16331">
    <property type="entry name" value="TolA_bind_tri"/>
    <property type="match status" value="1"/>
</dbReference>